<dbReference type="GeneID" id="7451871"/>
<evidence type="ECO:0000256" key="4">
    <source>
        <dbReference type="ARBA" id="ARBA00022729"/>
    </source>
</evidence>
<proteinExistence type="inferred from homology"/>
<dbReference type="RefSeq" id="XP_002297156.1">
    <property type="nucleotide sequence ID" value="XM_002297120.1"/>
</dbReference>
<dbReference type="AlphaFoldDB" id="B8LDQ8"/>
<dbReference type="Gene3D" id="1.10.287.410">
    <property type="match status" value="1"/>
</dbReference>
<dbReference type="PROSITE" id="PS00560">
    <property type="entry name" value="CARBOXYPEPT_SER_HIS"/>
    <property type="match status" value="1"/>
</dbReference>
<dbReference type="eggNOG" id="KOG1282">
    <property type="taxonomic scope" value="Eukaryota"/>
</dbReference>
<dbReference type="MEROPS" id="S10.009"/>
<evidence type="ECO:0000256" key="1">
    <source>
        <dbReference type="ARBA" id="ARBA00009431"/>
    </source>
</evidence>
<organism evidence="8 9">
    <name type="scientific">Thalassiosira pseudonana</name>
    <name type="common">Marine diatom</name>
    <name type="synonym">Cyclotella nana</name>
    <dbReference type="NCBI Taxonomy" id="35128"/>
    <lineage>
        <taxon>Eukaryota</taxon>
        <taxon>Sar</taxon>
        <taxon>Stramenopiles</taxon>
        <taxon>Ochrophyta</taxon>
        <taxon>Bacillariophyta</taxon>
        <taxon>Coscinodiscophyceae</taxon>
        <taxon>Thalassiosirophycidae</taxon>
        <taxon>Thalassiosirales</taxon>
        <taxon>Thalassiosiraceae</taxon>
        <taxon>Thalassiosira</taxon>
    </lineage>
</organism>
<keyword evidence="2 7" id="KW-0121">Carboxypeptidase</keyword>
<dbReference type="PANTHER" id="PTHR11802">
    <property type="entry name" value="SERINE PROTEASE FAMILY S10 SERINE CARBOXYPEPTIDASE"/>
    <property type="match status" value="1"/>
</dbReference>
<feature type="non-terminal residue" evidence="8">
    <location>
        <position position="396"/>
    </location>
</feature>
<gene>
    <name evidence="8" type="ORF">THAPSDRAFT_15093</name>
</gene>
<reference evidence="8 9" key="1">
    <citation type="journal article" date="2004" name="Science">
        <title>The genome of the diatom Thalassiosira pseudonana: ecology, evolution, and metabolism.</title>
        <authorList>
            <person name="Armbrust E.V."/>
            <person name="Berges J.A."/>
            <person name="Bowler C."/>
            <person name="Green B.R."/>
            <person name="Martinez D."/>
            <person name="Putnam N.H."/>
            <person name="Zhou S."/>
            <person name="Allen A.E."/>
            <person name="Apt K.E."/>
            <person name="Bechner M."/>
            <person name="Brzezinski M.A."/>
            <person name="Chaal B.K."/>
            <person name="Chiovitti A."/>
            <person name="Davis A.K."/>
            <person name="Demarest M.S."/>
            <person name="Detter J.C."/>
            <person name="Glavina T."/>
            <person name="Goodstein D."/>
            <person name="Hadi M.Z."/>
            <person name="Hellsten U."/>
            <person name="Hildebrand M."/>
            <person name="Jenkins B.D."/>
            <person name="Jurka J."/>
            <person name="Kapitonov V.V."/>
            <person name="Kroger N."/>
            <person name="Lau W.W."/>
            <person name="Lane T.W."/>
            <person name="Larimer F.W."/>
            <person name="Lippmeier J.C."/>
            <person name="Lucas S."/>
            <person name="Medina M."/>
            <person name="Montsant A."/>
            <person name="Obornik M."/>
            <person name="Parker M.S."/>
            <person name="Palenik B."/>
            <person name="Pazour G.J."/>
            <person name="Richardson P.M."/>
            <person name="Rynearson T.A."/>
            <person name="Saito M.A."/>
            <person name="Schwartz D.C."/>
            <person name="Thamatrakoln K."/>
            <person name="Valentin K."/>
            <person name="Vardi A."/>
            <person name="Wilkerson F.P."/>
            <person name="Rokhsar D.S."/>
        </authorList>
    </citation>
    <scope>NUCLEOTIDE SEQUENCE [LARGE SCALE GENOMIC DNA]</scope>
    <source>
        <strain evidence="8 9">CCMP1335</strain>
    </source>
</reference>
<dbReference type="InterPro" id="IPR033124">
    <property type="entry name" value="Ser_caboxypep_his_AS"/>
</dbReference>
<dbReference type="InterPro" id="IPR001563">
    <property type="entry name" value="Peptidase_S10"/>
</dbReference>
<dbReference type="PROSITE" id="PS00131">
    <property type="entry name" value="CARBOXYPEPT_SER_SER"/>
    <property type="match status" value="1"/>
</dbReference>
<dbReference type="SUPFAM" id="SSF53474">
    <property type="entry name" value="alpha/beta-Hydrolases"/>
    <property type="match status" value="1"/>
</dbReference>
<dbReference type="PaxDb" id="35128-Thaps15093"/>
<evidence type="ECO:0000256" key="2">
    <source>
        <dbReference type="ARBA" id="ARBA00022645"/>
    </source>
</evidence>
<dbReference type="InterPro" id="IPR029058">
    <property type="entry name" value="AB_hydrolase_fold"/>
</dbReference>
<keyword evidence="6" id="KW-0325">Glycoprotein</keyword>
<dbReference type="Proteomes" id="UP000001449">
    <property type="component" value="Unassembled WGS sequence"/>
</dbReference>
<keyword evidence="3 7" id="KW-0645">Protease</keyword>
<dbReference type="FunFam" id="1.10.287.410:FF:000002">
    <property type="entry name" value="Carboxypeptidase"/>
    <property type="match status" value="1"/>
</dbReference>
<reference evidence="8 9" key="2">
    <citation type="journal article" date="2008" name="Nature">
        <title>The Phaeodactylum genome reveals the evolutionary history of diatom genomes.</title>
        <authorList>
            <person name="Bowler C."/>
            <person name="Allen A.E."/>
            <person name="Badger J.H."/>
            <person name="Grimwood J."/>
            <person name="Jabbari K."/>
            <person name="Kuo A."/>
            <person name="Maheswari U."/>
            <person name="Martens C."/>
            <person name="Maumus F."/>
            <person name="Otillar R.P."/>
            <person name="Rayko E."/>
            <person name="Salamov A."/>
            <person name="Vandepoele K."/>
            <person name="Beszteri B."/>
            <person name="Gruber A."/>
            <person name="Heijde M."/>
            <person name="Katinka M."/>
            <person name="Mock T."/>
            <person name="Valentin K."/>
            <person name="Verret F."/>
            <person name="Berges J.A."/>
            <person name="Brownlee C."/>
            <person name="Cadoret J.P."/>
            <person name="Chiovitti A."/>
            <person name="Choi C.J."/>
            <person name="Coesel S."/>
            <person name="De Martino A."/>
            <person name="Detter J.C."/>
            <person name="Durkin C."/>
            <person name="Falciatore A."/>
            <person name="Fournet J."/>
            <person name="Haruta M."/>
            <person name="Huysman M.J."/>
            <person name="Jenkins B.D."/>
            <person name="Jiroutova K."/>
            <person name="Jorgensen R.E."/>
            <person name="Joubert Y."/>
            <person name="Kaplan A."/>
            <person name="Kroger N."/>
            <person name="Kroth P.G."/>
            <person name="La Roche J."/>
            <person name="Lindquist E."/>
            <person name="Lommer M."/>
            <person name="Martin-Jezequel V."/>
            <person name="Lopez P.J."/>
            <person name="Lucas S."/>
            <person name="Mangogna M."/>
            <person name="McGinnis K."/>
            <person name="Medlin L.K."/>
            <person name="Montsant A."/>
            <person name="Oudot-Le Secq M.P."/>
            <person name="Napoli C."/>
            <person name="Obornik M."/>
            <person name="Parker M.S."/>
            <person name="Petit J.L."/>
            <person name="Porcel B.M."/>
            <person name="Poulsen N."/>
            <person name="Robison M."/>
            <person name="Rychlewski L."/>
            <person name="Rynearson T.A."/>
            <person name="Schmutz J."/>
            <person name="Shapiro H."/>
            <person name="Siaut M."/>
            <person name="Stanley M."/>
            <person name="Sussman M.R."/>
            <person name="Taylor A.R."/>
            <person name="Vardi A."/>
            <person name="von Dassow P."/>
            <person name="Vyverman W."/>
            <person name="Willis A."/>
            <person name="Wyrwicz L.S."/>
            <person name="Rokhsar D.S."/>
            <person name="Weissenbach J."/>
            <person name="Armbrust E.V."/>
            <person name="Green B.R."/>
            <person name="Van de Peer Y."/>
            <person name="Grigoriev I.V."/>
        </authorList>
    </citation>
    <scope>NUCLEOTIDE SEQUENCE [LARGE SCALE GENOMIC DNA]</scope>
    <source>
        <strain evidence="8 9">CCMP1335</strain>
    </source>
</reference>
<evidence type="ECO:0000256" key="7">
    <source>
        <dbReference type="RuleBase" id="RU361156"/>
    </source>
</evidence>
<evidence type="ECO:0000256" key="5">
    <source>
        <dbReference type="ARBA" id="ARBA00022801"/>
    </source>
</evidence>
<protein>
    <recommendedName>
        <fullName evidence="7">Carboxypeptidase</fullName>
        <ecNumber evidence="7">3.4.16.-</ecNumber>
    </recommendedName>
</protein>
<dbReference type="STRING" id="35128.B8LDQ8"/>
<dbReference type="PRINTS" id="PR00724">
    <property type="entry name" value="CRBOXYPTASEC"/>
</dbReference>
<dbReference type="EC" id="3.4.16.-" evidence="7"/>
<keyword evidence="4" id="KW-0732">Signal</keyword>
<dbReference type="Pfam" id="PF00450">
    <property type="entry name" value="Peptidase_S10"/>
    <property type="match status" value="1"/>
</dbReference>
<feature type="non-terminal residue" evidence="8">
    <location>
        <position position="1"/>
    </location>
</feature>
<dbReference type="GO" id="GO:0006508">
    <property type="term" value="P:proteolysis"/>
    <property type="evidence" value="ECO:0007669"/>
    <property type="project" value="UniProtKB-KW"/>
</dbReference>
<sequence>NNDKNLFFWMFEKRTTKGETPLVIWLTGGPGCSSSLALLTENGPCSVNQDGATTTVNPHSWTESAHVLWLDQPANVGYSYGQDNDTNEEMISEDAYYFLQAFFQSEEGEKYKDAPLFIVGESYGGHYAPAIAHRIWKGNNDLQDGLLKLNLAGLAVGNGLTDPEEQYKHYSEMAFKNSHGIQVIDESTYNAMKSAEPMCTEGIAKCNSGDGMLSSFACQAAFLYCNTALTTPYRATGLNPYDIRKPCGDNPLCYDFSHVETFMNSDATKKALHVDSHNPTWQTCNMMINMSFHTDWMKDFAPYVADLLNAGIPSLIYAGDVDFICNYLGNKAWTLNLDWDHSAEFKAAEEHDWNSGAGLARTANGLTFLQVYDAGHMVPSDQPEHALTMITQFLNG</sequence>
<comment type="similarity">
    <text evidence="1 7">Belongs to the peptidase S10 family.</text>
</comment>
<dbReference type="InterPro" id="IPR018202">
    <property type="entry name" value="Ser_caboxypep_ser_AS"/>
</dbReference>
<evidence type="ECO:0000256" key="6">
    <source>
        <dbReference type="ARBA" id="ARBA00023180"/>
    </source>
</evidence>
<dbReference type="InParanoid" id="B8LDQ8"/>
<dbReference type="Gene3D" id="3.40.50.1820">
    <property type="entry name" value="alpha/beta hydrolase"/>
    <property type="match status" value="1"/>
</dbReference>
<evidence type="ECO:0000313" key="9">
    <source>
        <dbReference type="Proteomes" id="UP000001449"/>
    </source>
</evidence>
<dbReference type="PANTHER" id="PTHR11802:SF113">
    <property type="entry name" value="SERINE CARBOXYPEPTIDASE CTSA-4.1"/>
    <property type="match status" value="1"/>
</dbReference>
<dbReference type="GO" id="GO:0004185">
    <property type="term" value="F:serine-type carboxypeptidase activity"/>
    <property type="evidence" value="ECO:0000318"/>
    <property type="project" value="GO_Central"/>
</dbReference>
<name>B8LDQ8_THAPS</name>
<dbReference type="KEGG" id="tps:THAPSDRAFT_15093"/>
<accession>B8LDQ8</accession>
<keyword evidence="5 7" id="KW-0378">Hydrolase</keyword>
<evidence type="ECO:0000313" key="8">
    <source>
        <dbReference type="EMBL" id="EED86481.1"/>
    </source>
</evidence>
<dbReference type="HOGENOM" id="CLU_008523_10_1_1"/>
<dbReference type="OMA" id="GDWMKPF"/>
<keyword evidence="9" id="KW-1185">Reference proteome</keyword>
<dbReference type="EMBL" id="DS999421">
    <property type="protein sequence ID" value="EED86481.1"/>
    <property type="molecule type" value="Genomic_DNA"/>
</dbReference>
<evidence type="ECO:0000256" key="3">
    <source>
        <dbReference type="ARBA" id="ARBA00022670"/>
    </source>
</evidence>